<sequence>MEPIVQPTPLAEVDVDVIGAGPVGLMMANLLGLSGLEVALLEGSGGLRGIPRAIAYDAETLRSFSIAGLLDEIAPELVQSPHVRHVNARGRTLMEMDFPARGSHGHSPLGIFYQPQFERVLFHGLSRFANVRALFEHMVTGLQQHRDHVVLMVSTPDGMRTLRAKFIVGCDGGTSQVRDMLGSTLVGSTFAQHWLVVDALVQDHAVKQISFHCDPRRPRVEIPAVGDRVRWEFMRLPNERQEELLEEDRIHSLIADNFGHRSFRIERKAVYTFHARVADCWRNNRGFLAGDAAHLMPPFAGQGMNSGIKDAVNLAWKIAYVVKGLAPTAFLDSYEAERAPVVRRLVNVSRRLAFVIMPTNRVVAMARDYIFACLNMSRRFRAFIRRGGVLPPPAIGRSVLTAGTRDPLIGQMMPQPCVQSTQGAAPLDTFQDCHQWLALGIGADPISMLSPRDLSILEALGTRFVCLNGHDERISATSLRCDDPSFAAWVKRHGVRALLIRPDRFIAARLDPQTRDLTVLNMFAACSRETARRIAA</sequence>
<keyword evidence="1" id="KW-0560">Oxidoreductase</keyword>
<dbReference type="Pfam" id="PF01494">
    <property type="entry name" value="FAD_binding_3"/>
    <property type="match status" value="1"/>
</dbReference>
<dbReference type="PANTHER" id="PTHR43476">
    <property type="entry name" value="3-(3-HYDROXY-PHENYL)PROPIONATE/3-HYDROXYCINNAMIC ACID HYDROXYLASE"/>
    <property type="match status" value="1"/>
</dbReference>
<dbReference type="GO" id="GO:0071949">
    <property type="term" value="F:FAD binding"/>
    <property type="evidence" value="ECO:0007669"/>
    <property type="project" value="InterPro"/>
</dbReference>
<dbReference type="InterPro" id="IPR002938">
    <property type="entry name" value="FAD-bd"/>
</dbReference>
<proteinExistence type="predicted"/>
<evidence type="ECO:0000313" key="3">
    <source>
        <dbReference type="EMBL" id="ANY83786.1"/>
    </source>
</evidence>
<keyword evidence="3" id="KW-0614">Plasmid</keyword>
<name>A0A1B2EUY1_9HYPH</name>
<dbReference type="SUPFAM" id="SSF51905">
    <property type="entry name" value="FAD/NAD(P)-binding domain"/>
    <property type="match status" value="1"/>
</dbReference>
<dbReference type="GO" id="GO:0019622">
    <property type="term" value="P:3-(3-hydroxy)phenylpropionate catabolic process"/>
    <property type="evidence" value="ECO:0007669"/>
    <property type="project" value="TreeGrafter"/>
</dbReference>
<organism evidence="3">
    <name type="scientific">Microvirga ossetica</name>
    <dbReference type="NCBI Taxonomy" id="1882682"/>
    <lineage>
        <taxon>Bacteria</taxon>
        <taxon>Pseudomonadati</taxon>
        <taxon>Pseudomonadota</taxon>
        <taxon>Alphaproteobacteria</taxon>
        <taxon>Hyphomicrobiales</taxon>
        <taxon>Methylobacteriaceae</taxon>
        <taxon>Microvirga</taxon>
    </lineage>
</organism>
<dbReference type="EMBL" id="CP016618">
    <property type="protein sequence ID" value="ANY83786.1"/>
    <property type="molecule type" value="Genomic_DNA"/>
</dbReference>
<dbReference type="Gene3D" id="3.50.50.60">
    <property type="entry name" value="FAD/NAD(P)-binding domain"/>
    <property type="match status" value="1"/>
</dbReference>
<dbReference type="PRINTS" id="PR00420">
    <property type="entry name" value="RNGMNOXGNASE"/>
</dbReference>
<dbReference type="AlphaFoldDB" id="A0A1B2EUY1"/>
<protein>
    <recommendedName>
        <fullName evidence="2">FAD-binding domain-containing protein</fullName>
    </recommendedName>
</protein>
<dbReference type="InterPro" id="IPR036188">
    <property type="entry name" value="FAD/NAD-bd_sf"/>
</dbReference>
<feature type="domain" description="FAD-binding" evidence="2">
    <location>
        <begin position="12"/>
        <end position="347"/>
    </location>
</feature>
<reference evidence="3" key="1">
    <citation type="submission" date="2016-07" db="EMBL/GenBank/DDBJ databases">
        <title>Microvirga ossetica sp. nov. a new species of rhizobia isolated from root nodules of the legume species Vicia alpestris Steven originated from North Ossetia region in the Caucasus.</title>
        <authorList>
            <person name="Safronova V.I."/>
            <person name="Kuznetsova I.G."/>
            <person name="Sazanova A.L."/>
            <person name="Belimov A."/>
            <person name="Andronov E."/>
            <person name="Osledkin Y.S."/>
            <person name="Onishchuk O.P."/>
            <person name="Kurchak O.N."/>
            <person name="Shaposhnikov A.I."/>
            <person name="Willems A."/>
            <person name="Tikhonovich I.A."/>
        </authorList>
    </citation>
    <scope>NUCLEOTIDE SEQUENCE [LARGE SCALE GENOMIC DNA]</scope>
    <source>
        <strain evidence="3">V5/3M</strain>
        <plasmid evidence="3">unnamed3</plasmid>
    </source>
</reference>
<accession>A0A1B2EUY1</accession>
<evidence type="ECO:0000259" key="2">
    <source>
        <dbReference type="Pfam" id="PF01494"/>
    </source>
</evidence>
<dbReference type="GO" id="GO:0008688">
    <property type="term" value="F:3-(3-hydroxyphenyl)propionate hydroxylase activity"/>
    <property type="evidence" value="ECO:0007669"/>
    <property type="project" value="TreeGrafter"/>
</dbReference>
<gene>
    <name evidence="3" type="ORF">BB934_36775</name>
</gene>
<dbReference type="InterPro" id="IPR050631">
    <property type="entry name" value="PheA/TfdB_FAD_monoxygenase"/>
</dbReference>
<evidence type="ECO:0000256" key="1">
    <source>
        <dbReference type="ARBA" id="ARBA00023002"/>
    </source>
</evidence>
<dbReference type="NCBIfam" id="NF004829">
    <property type="entry name" value="PRK06183.1-3"/>
    <property type="match status" value="1"/>
</dbReference>
<geneLocation type="plasmid" evidence="3">
    <name>unnamed3</name>
</geneLocation>
<dbReference type="Gene3D" id="3.30.70.2450">
    <property type="match status" value="1"/>
</dbReference>
<dbReference type="KEGG" id="moc:BB934_36775"/>
<dbReference type="PANTHER" id="PTHR43476:SF3">
    <property type="entry name" value="FAD-BINDING MONOOXYGENASE"/>
    <property type="match status" value="1"/>
</dbReference>